<name>A0A841U618_9BACL</name>
<reference evidence="4 5" key="1">
    <citation type="submission" date="2020-08" db="EMBL/GenBank/DDBJ databases">
        <title>Cohnella phylogeny.</title>
        <authorList>
            <person name="Dunlap C."/>
        </authorList>
    </citation>
    <scope>NUCLEOTIDE SEQUENCE [LARGE SCALE GENOMIC DNA]</scope>
    <source>
        <strain evidence="4 5">DSM 25239</strain>
    </source>
</reference>
<dbReference type="PANTHER" id="PTHR30137">
    <property type="entry name" value="LUCIFERASE-LIKE MONOOXYGENASE"/>
    <property type="match status" value="1"/>
</dbReference>
<dbReference type="SUPFAM" id="SSF51679">
    <property type="entry name" value="Bacterial luciferase-like"/>
    <property type="match status" value="1"/>
</dbReference>
<keyword evidence="2" id="KW-0503">Monooxygenase</keyword>
<evidence type="ECO:0000256" key="1">
    <source>
        <dbReference type="ARBA" id="ARBA00023002"/>
    </source>
</evidence>
<proteinExistence type="predicted"/>
<dbReference type="GO" id="GO:0005829">
    <property type="term" value="C:cytosol"/>
    <property type="evidence" value="ECO:0007669"/>
    <property type="project" value="TreeGrafter"/>
</dbReference>
<dbReference type="Gene3D" id="3.20.20.30">
    <property type="entry name" value="Luciferase-like domain"/>
    <property type="match status" value="1"/>
</dbReference>
<feature type="domain" description="Luciferase-like" evidence="3">
    <location>
        <begin position="1"/>
        <end position="332"/>
    </location>
</feature>
<dbReference type="EMBL" id="JACJVR010000119">
    <property type="protein sequence ID" value="MBB6695239.1"/>
    <property type="molecule type" value="Genomic_DNA"/>
</dbReference>
<dbReference type="NCBIfam" id="TIGR04020">
    <property type="entry name" value="seco_metab_LLM"/>
    <property type="match status" value="1"/>
</dbReference>
<evidence type="ECO:0000256" key="2">
    <source>
        <dbReference type="ARBA" id="ARBA00023033"/>
    </source>
</evidence>
<dbReference type="InterPro" id="IPR011251">
    <property type="entry name" value="Luciferase-like_dom"/>
</dbReference>
<keyword evidence="5" id="KW-1185">Reference proteome</keyword>
<dbReference type="Pfam" id="PF00296">
    <property type="entry name" value="Bac_luciferase"/>
    <property type="match status" value="1"/>
</dbReference>
<dbReference type="PANTHER" id="PTHR30137:SF8">
    <property type="entry name" value="BLR5498 PROTEIN"/>
    <property type="match status" value="1"/>
</dbReference>
<dbReference type="AlphaFoldDB" id="A0A841U618"/>
<dbReference type="GO" id="GO:0004497">
    <property type="term" value="F:monooxygenase activity"/>
    <property type="evidence" value="ECO:0007669"/>
    <property type="project" value="UniProtKB-KW"/>
</dbReference>
<dbReference type="InterPro" id="IPR036661">
    <property type="entry name" value="Luciferase-like_sf"/>
</dbReference>
<evidence type="ECO:0000313" key="4">
    <source>
        <dbReference type="EMBL" id="MBB6695239.1"/>
    </source>
</evidence>
<dbReference type="RefSeq" id="WP_185139195.1">
    <property type="nucleotide sequence ID" value="NZ_JACJVR010000119.1"/>
</dbReference>
<sequence length="369" mass="40630">MEFSLFFFSSCSDSQDDRSSNSYRLLLDAAKFADERGFRAVWTPERHFNPFGGLFPNPSVVSAALAMITSRIRLRAGSVVSPLHHPIRIAEEWAVVDRLSGGRAEFAFASGWHSDDFVFYPERYEDRSAHMYEQIAQVQALWAGQSRKATNGAGREIEIRTYPRPVQNRLPLWITSNGNAETMKSAARLGASVLTNFIGQDAEELAGKIADYRETLESSGFPRGAGRIAVMLHTFVGDDLERVRRIVKAPFIDYLASSLTLLRKLAPSATPGATPGAAPGGIGLEEALRDPAVARKLLDFAFARYWQSAALLGTPDSCGELVRSLEEIGVDEIACLIDFHDDYETVMGGLEGLLRLKERFDPSPAPAAR</sequence>
<gene>
    <name evidence="4" type="ORF">H7B90_27970</name>
</gene>
<keyword evidence="1" id="KW-0560">Oxidoreductase</keyword>
<protein>
    <submittedName>
        <fullName evidence="4">LLM class flavin-dependent oxidoreductase</fullName>
    </submittedName>
</protein>
<dbReference type="InterPro" id="IPR050766">
    <property type="entry name" value="Bact_Lucif_Oxidored"/>
</dbReference>
<evidence type="ECO:0000313" key="5">
    <source>
        <dbReference type="Proteomes" id="UP000553776"/>
    </source>
</evidence>
<dbReference type="InterPro" id="IPR024011">
    <property type="entry name" value="Biosynth_lucif-like_mOase_dom"/>
</dbReference>
<dbReference type="Proteomes" id="UP000553776">
    <property type="component" value="Unassembled WGS sequence"/>
</dbReference>
<comment type="caution">
    <text evidence="4">The sequence shown here is derived from an EMBL/GenBank/DDBJ whole genome shotgun (WGS) entry which is preliminary data.</text>
</comment>
<evidence type="ECO:0000259" key="3">
    <source>
        <dbReference type="Pfam" id="PF00296"/>
    </source>
</evidence>
<dbReference type="GO" id="GO:0016705">
    <property type="term" value="F:oxidoreductase activity, acting on paired donors, with incorporation or reduction of molecular oxygen"/>
    <property type="evidence" value="ECO:0007669"/>
    <property type="project" value="InterPro"/>
</dbReference>
<accession>A0A841U618</accession>
<organism evidence="4 5">
    <name type="scientific">Cohnella xylanilytica</name>
    <dbReference type="NCBI Taxonomy" id="557555"/>
    <lineage>
        <taxon>Bacteria</taxon>
        <taxon>Bacillati</taxon>
        <taxon>Bacillota</taxon>
        <taxon>Bacilli</taxon>
        <taxon>Bacillales</taxon>
        <taxon>Paenibacillaceae</taxon>
        <taxon>Cohnella</taxon>
    </lineage>
</organism>